<protein>
    <recommendedName>
        <fullName evidence="3">Glycosyl transferases group 1</fullName>
    </recommendedName>
</protein>
<dbReference type="AlphaFoldDB" id="A0A0T9T0P6"/>
<dbReference type="RefSeq" id="WP_050124840.1">
    <property type="nucleotide sequence ID" value="NZ_CQEM01000001.1"/>
</dbReference>
<dbReference type="Proteomes" id="UP000040088">
    <property type="component" value="Unassembled WGS sequence"/>
</dbReference>
<gene>
    <name evidence="1" type="ORF">ERS008460_00154</name>
</gene>
<reference evidence="2" key="1">
    <citation type="submission" date="2015-03" db="EMBL/GenBank/DDBJ databases">
        <authorList>
            <consortium name="Pathogen Informatics"/>
        </authorList>
    </citation>
    <scope>NUCLEOTIDE SEQUENCE [LARGE SCALE GENOMIC DNA]</scope>
    <source>
        <strain evidence="2">IP27925</strain>
    </source>
</reference>
<dbReference type="SUPFAM" id="SSF53756">
    <property type="entry name" value="UDP-Glycosyltransferase/glycogen phosphorylase"/>
    <property type="match status" value="1"/>
</dbReference>
<sequence>MKKMKWAIISGDGLPTSGLLTIFRNVAEIAIKNNIIINEIPADLGFSWRPDKKHFFPNGSEKSHYPTWMKTSSIHQYSTCNDIHENNFSNIRCQIAKYDLLTSTEINDVKEKITSISGLYEDYFIHWFENNTVDWVFALNLTLSDAAPVSLALHNAAKKYWGRKDNGGIIFWDHDLFGSYAIYENEERLYPKEPNPLTPIPQDNAYTKWIVASEALANESSHYPTKIKPDVIPNILPTIELSGLKEAHIAFLSQYNISQGSTVVIVPVRVFRVKGIEISISVFNELINIYQDKTLCAPKLLIFGNMNEDPEYASELKAQVEHLNLTDEIIFLDEVPLQTYRDNDNKWHLDEIDLLTICHALSGAVLFTPNVENVESVGLGPALAAIAELPCAVTPYSAFTEFYGTGYHHIKVIPNHPRDAAQQLFEWMHQHAAGEEKIKSLLAHNKRLVQTKFPQGPWEKFIYQLQ</sequence>
<organism evidence="1 2">
    <name type="scientific">Yersinia aleksiciae</name>
    <dbReference type="NCBI Taxonomy" id="263819"/>
    <lineage>
        <taxon>Bacteria</taxon>
        <taxon>Pseudomonadati</taxon>
        <taxon>Pseudomonadota</taxon>
        <taxon>Gammaproteobacteria</taxon>
        <taxon>Enterobacterales</taxon>
        <taxon>Yersiniaceae</taxon>
        <taxon>Yersinia</taxon>
    </lineage>
</organism>
<dbReference type="Gene3D" id="3.40.50.2000">
    <property type="entry name" value="Glycogen Phosphorylase B"/>
    <property type="match status" value="1"/>
</dbReference>
<dbReference type="EMBL" id="CQEM01000001">
    <property type="protein sequence ID" value="CNK54874.1"/>
    <property type="molecule type" value="Genomic_DNA"/>
</dbReference>
<accession>A0A0T9T0P6</accession>
<evidence type="ECO:0000313" key="1">
    <source>
        <dbReference type="EMBL" id="CNK54874.1"/>
    </source>
</evidence>
<proteinExistence type="predicted"/>
<evidence type="ECO:0000313" key="2">
    <source>
        <dbReference type="Proteomes" id="UP000040088"/>
    </source>
</evidence>
<evidence type="ECO:0008006" key="3">
    <source>
        <dbReference type="Google" id="ProtNLM"/>
    </source>
</evidence>
<name>A0A0T9T0P6_YERAE</name>